<dbReference type="InterPro" id="IPR005625">
    <property type="entry name" value="PepSY-ass_TM"/>
</dbReference>
<dbReference type="InterPro" id="IPR039261">
    <property type="entry name" value="FNR_nucleotide-bd"/>
</dbReference>
<evidence type="ECO:0000256" key="3">
    <source>
        <dbReference type="ARBA" id="ARBA00022982"/>
    </source>
</evidence>
<dbReference type="InterPro" id="IPR017938">
    <property type="entry name" value="Riboflavin_synthase-like_b-brl"/>
</dbReference>
<dbReference type="InterPro" id="IPR001433">
    <property type="entry name" value="OxRdtase_FAD/NAD-bd"/>
</dbReference>
<keyword evidence="5" id="KW-0472">Membrane</keyword>
<reference evidence="9" key="1">
    <citation type="submission" date="2016-10" db="EMBL/GenBank/DDBJ databases">
        <authorList>
            <person name="Varghese N."/>
            <person name="Submissions S."/>
        </authorList>
    </citation>
    <scope>NUCLEOTIDE SEQUENCE [LARGE SCALE GENOMIC DNA]</scope>
    <source>
        <strain evidence="9">DSM 23317</strain>
    </source>
</reference>
<keyword evidence="5" id="KW-0812">Transmembrane</keyword>
<evidence type="ECO:0000256" key="4">
    <source>
        <dbReference type="ARBA" id="ARBA00023797"/>
    </source>
</evidence>
<dbReference type="Pfam" id="PF00258">
    <property type="entry name" value="Flavodoxin_1"/>
    <property type="match status" value="1"/>
</dbReference>
<dbReference type="PRINTS" id="PR00369">
    <property type="entry name" value="FLAVODOXIN"/>
</dbReference>
<keyword evidence="5" id="KW-1133">Transmembrane helix</keyword>
<keyword evidence="2" id="KW-0288">FMN</keyword>
<protein>
    <recommendedName>
        <fullName evidence="4">NADPH--hemoprotein reductase</fullName>
        <ecNumber evidence="4">1.6.2.4</ecNumber>
    </recommendedName>
</protein>
<dbReference type="PANTHER" id="PTHR19384:SF17">
    <property type="entry name" value="NADPH--CYTOCHROME P450 REDUCTASE"/>
    <property type="match status" value="1"/>
</dbReference>
<dbReference type="InterPro" id="IPR001094">
    <property type="entry name" value="Flavdoxin-like"/>
</dbReference>
<keyword evidence="3" id="KW-0813">Transport</keyword>
<dbReference type="EMBL" id="FNEM01000003">
    <property type="protein sequence ID" value="SDI74796.1"/>
    <property type="molecule type" value="Genomic_DNA"/>
</dbReference>
<dbReference type="OrthoDB" id="9816402at2"/>
<name>A0A1G8N3Y2_9GAMM</name>
<dbReference type="Pfam" id="PF03929">
    <property type="entry name" value="PepSY_TM"/>
    <property type="match status" value="1"/>
</dbReference>
<dbReference type="PROSITE" id="PS51384">
    <property type="entry name" value="FAD_FR"/>
    <property type="match status" value="1"/>
</dbReference>
<dbReference type="Pfam" id="PF00175">
    <property type="entry name" value="NAD_binding_1"/>
    <property type="match status" value="1"/>
</dbReference>
<dbReference type="GO" id="GO:0009086">
    <property type="term" value="P:methionine biosynthetic process"/>
    <property type="evidence" value="ECO:0007669"/>
    <property type="project" value="UniProtKB-KW"/>
</dbReference>
<dbReference type="SUPFAM" id="SSF52343">
    <property type="entry name" value="Ferredoxin reductase-like, C-terminal NADP-linked domain"/>
    <property type="match status" value="1"/>
</dbReference>
<dbReference type="PRINTS" id="PR00371">
    <property type="entry name" value="FPNCR"/>
</dbReference>
<feature type="transmembrane region" description="Helical" evidence="5">
    <location>
        <begin position="261"/>
        <end position="282"/>
    </location>
</feature>
<evidence type="ECO:0000313" key="8">
    <source>
        <dbReference type="EMBL" id="SDI74796.1"/>
    </source>
</evidence>
<dbReference type="GO" id="GO:0050667">
    <property type="term" value="P:homocysteine metabolic process"/>
    <property type="evidence" value="ECO:0007669"/>
    <property type="project" value="TreeGrafter"/>
</dbReference>
<feature type="domain" description="FAD-binding FR-type" evidence="7">
    <location>
        <begin position="441"/>
        <end position="554"/>
    </location>
</feature>
<dbReference type="GO" id="GO:0050660">
    <property type="term" value="F:flavin adenine dinucleotide binding"/>
    <property type="evidence" value="ECO:0007669"/>
    <property type="project" value="TreeGrafter"/>
</dbReference>
<keyword evidence="9" id="KW-1185">Reference proteome</keyword>
<dbReference type="PROSITE" id="PS50902">
    <property type="entry name" value="FLAVODOXIN_LIKE"/>
    <property type="match status" value="1"/>
</dbReference>
<evidence type="ECO:0000259" key="6">
    <source>
        <dbReference type="PROSITE" id="PS50902"/>
    </source>
</evidence>
<dbReference type="GO" id="GO:0030586">
    <property type="term" value="F:[methionine synthase] reductase (NADPH) activity"/>
    <property type="evidence" value="ECO:0007669"/>
    <property type="project" value="UniProtKB-EC"/>
</dbReference>
<dbReference type="InterPro" id="IPR029039">
    <property type="entry name" value="Flavoprotein-like_sf"/>
</dbReference>
<sequence length="699" mass="77003">MLAKLHRYLAALLALPLLLVILSGLLLALVPLLTSPATDPVTPQQMQQTVERLQQDGPLRFAVALPDHNLIMVSYQGQKSRQFRDLATGEPTERPWQFQLLGFAKGLHKHLLIDAGWLVEASTWAMLALTLSGLFLSRPKWSNSAMGWHNSLGWYSAPLMLVVVITGLLMLYQGHGPRGEPPQANPDKLSLAEAFARLETQPIASMRMVRDAADGYTLSWQDPQGTRWQWHPDSEAQPSEQPTRWVRVLHDGSFGGRPASVLYALLSLAALTMLLTGFYNWLRRWRMARPGPTAQGPSHLVAFASQTGSTAELARHTAETMTASGLNVQLASLANLTPEDLKGRESVRLMVATCGDGDMPVQGQAFLNALPGVNLSEVAYSLLGLGDSRYPQFCQAAKAINQSLQECGANLVQPMRLADGDPSESWSQWMGEGHSAPLPTAQTHPLTLTHKQRLDKGLGDTRETWLLQFSVPPSLSYHCGDLLKLRPSGCGQERAYSIASAPGQGLLSLCVTLHQWQQDSETHYGTMSHELCRQLDVGQQIQGRISDNPGFHLPADDTPMIMVATGCGIAPFLGFLQQRPQSDNWLLFGNRHQSGDFLCQEQIEQSLVCGELDRLDLAFSRDQDNKVYIQDRLLSEGDTLLHWLEEKHAVLYVCGHLALGGGISAALTQLYQGQGLSQLQAQTKLAQLKAQGRYREDLF</sequence>
<dbReference type="InterPro" id="IPR017927">
    <property type="entry name" value="FAD-bd_FR_type"/>
</dbReference>
<dbReference type="Gene3D" id="2.40.30.10">
    <property type="entry name" value="Translation factors"/>
    <property type="match status" value="1"/>
</dbReference>
<evidence type="ECO:0000256" key="5">
    <source>
        <dbReference type="SAM" id="Phobius"/>
    </source>
</evidence>
<dbReference type="SUPFAM" id="SSF63380">
    <property type="entry name" value="Riboflavin synthase domain-like"/>
    <property type="match status" value="1"/>
</dbReference>
<keyword evidence="3" id="KW-0249">Electron transport</keyword>
<evidence type="ECO:0000256" key="2">
    <source>
        <dbReference type="ARBA" id="ARBA00022643"/>
    </source>
</evidence>
<accession>A0A1G8N3Y2</accession>
<feature type="transmembrane region" description="Helical" evidence="5">
    <location>
        <begin position="115"/>
        <end position="136"/>
    </location>
</feature>
<evidence type="ECO:0000256" key="1">
    <source>
        <dbReference type="ARBA" id="ARBA00022630"/>
    </source>
</evidence>
<evidence type="ECO:0000259" key="7">
    <source>
        <dbReference type="PROSITE" id="PS51384"/>
    </source>
</evidence>
<evidence type="ECO:0000313" key="9">
    <source>
        <dbReference type="Proteomes" id="UP000199527"/>
    </source>
</evidence>
<gene>
    <name evidence="8" type="ORF">SAMN04488540_1038</name>
</gene>
<dbReference type="Gene3D" id="3.40.50.360">
    <property type="match status" value="1"/>
</dbReference>
<dbReference type="InterPro" id="IPR001709">
    <property type="entry name" value="Flavoprot_Pyr_Nucl_cyt_Rdtase"/>
</dbReference>
<feature type="domain" description="Flavodoxin-like" evidence="6">
    <location>
        <begin position="299"/>
        <end position="434"/>
    </location>
</feature>
<dbReference type="SUPFAM" id="SSF52218">
    <property type="entry name" value="Flavoproteins"/>
    <property type="match status" value="1"/>
</dbReference>
<dbReference type="AlphaFoldDB" id="A0A1G8N3Y2"/>
<dbReference type="Gene3D" id="3.40.50.80">
    <property type="entry name" value="Nucleotide-binding domain of ferredoxin-NADP reductase (FNR) module"/>
    <property type="match status" value="1"/>
</dbReference>
<dbReference type="InterPro" id="IPR008254">
    <property type="entry name" value="Flavodoxin/NO_synth"/>
</dbReference>
<proteinExistence type="predicted"/>
<dbReference type="Proteomes" id="UP000199527">
    <property type="component" value="Unassembled WGS sequence"/>
</dbReference>
<dbReference type="EC" id="1.6.2.4" evidence="4"/>
<feature type="transmembrane region" description="Helical" evidence="5">
    <location>
        <begin position="152"/>
        <end position="172"/>
    </location>
</feature>
<dbReference type="PANTHER" id="PTHR19384">
    <property type="entry name" value="NITRIC OXIDE SYNTHASE-RELATED"/>
    <property type="match status" value="1"/>
</dbReference>
<dbReference type="GO" id="GO:0010181">
    <property type="term" value="F:FMN binding"/>
    <property type="evidence" value="ECO:0007669"/>
    <property type="project" value="InterPro"/>
</dbReference>
<organism evidence="8 9">
    <name type="scientific">Ferrimonas sediminum</name>
    <dbReference type="NCBI Taxonomy" id="718193"/>
    <lineage>
        <taxon>Bacteria</taxon>
        <taxon>Pseudomonadati</taxon>
        <taxon>Pseudomonadota</taxon>
        <taxon>Gammaproteobacteria</taxon>
        <taxon>Alteromonadales</taxon>
        <taxon>Ferrimonadaceae</taxon>
        <taxon>Ferrimonas</taxon>
    </lineage>
</organism>
<dbReference type="GO" id="GO:0005829">
    <property type="term" value="C:cytosol"/>
    <property type="evidence" value="ECO:0007669"/>
    <property type="project" value="TreeGrafter"/>
</dbReference>
<dbReference type="RefSeq" id="WP_090362709.1">
    <property type="nucleotide sequence ID" value="NZ_FNEM01000003.1"/>
</dbReference>
<keyword evidence="1" id="KW-0285">Flavoprotein</keyword>